<gene>
    <name evidence="1" type="ORF">Pint_22460</name>
</gene>
<sequence length="461" mass="51597">MSSNRSSMSPEFYTMNGGDGPYSYSNNSHAQRILIEVAKPIIDEAIAHELDLRNFSLSSNPFSIVDLGCSTGPNTFIAVKNILDCIKQKHQSLGLTSQISEFLIYFNDHTSNDFNTLFASLPPDRQYFAAAAPGSFHGRLFPESSVHFFHSSNAIHWLSKAPEELVDRKSLAWNKGRVHYTNAAEEVCDAYAAQFRKDMENFLDARGKEIVVGGLMVLTVSAIPNGMCLSHQNPIGLMYDLLGASLMDLVKKGVINEEQVESFNIPIYVVNPENLREAVERNGSFRMVKMEMIESILKINYGDEITNVNWWTRKLRSGNEDIITKHFGSGIMDQLCQQFTVNALETSNDFNALFASLPPNRQYFAAAAPGSFRRRLFPESSVHFFHSSNAIHWLSKQVYDAYAAQFGKDMKNFLEARAKEIVVGGMMVLIMNGIPFGMSHSQNPAGLMYDLQGKTLQLPIV</sequence>
<reference evidence="2" key="1">
    <citation type="journal article" date="2023" name="G3 (Bethesda)">
        <title>Genome assembly and association tests identify interacting loci associated with vigor, precocity, and sex in interspecific pistachio rootstocks.</title>
        <authorList>
            <person name="Palmer W."/>
            <person name="Jacygrad E."/>
            <person name="Sagayaradj S."/>
            <person name="Cavanaugh K."/>
            <person name="Han R."/>
            <person name="Bertier L."/>
            <person name="Beede B."/>
            <person name="Kafkas S."/>
            <person name="Golino D."/>
            <person name="Preece J."/>
            <person name="Michelmore R."/>
        </authorList>
    </citation>
    <scope>NUCLEOTIDE SEQUENCE [LARGE SCALE GENOMIC DNA]</scope>
</reference>
<protein>
    <submittedName>
        <fullName evidence="1">Uncharacterized protein</fullName>
    </submittedName>
</protein>
<evidence type="ECO:0000313" key="2">
    <source>
        <dbReference type="Proteomes" id="UP001163603"/>
    </source>
</evidence>
<accession>A0ACC0YNC6</accession>
<comment type="caution">
    <text evidence="1">The sequence shown here is derived from an EMBL/GenBank/DDBJ whole genome shotgun (WGS) entry which is preliminary data.</text>
</comment>
<proteinExistence type="predicted"/>
<organism evidence="1 2">
    <name type="scientific">Pistacia integerrima</name>
    <dbReference type="NCBI Taxonomy" id="434235"/>
    <lineage>
        <taxon>Eukaryota</taxon>
        <taxon>Viridiplantae</taxon>
        <taxon>Streptophyta</taxon>
        <taxon>Embryophyta</taxon>
        <taxon>Tracheophyta</taxon>
        <taxon>Spermatophyta</taxon>
        <taxon>Magnoliopsida</taxon>
        <taxon>eudicotyledons</taxon>
        <taxon>Gunneridae</taxon>
        <taxon>Pentapetalae</taxon>
        <taxon>rosids</taxon>
        <taxon>malvids</taxon>
        <taxon>Sapindales</taxon>
        <taxon>Anacardiaceae</taxon>
        <taxon>Pistacia</taxon>
    </lineage>
</organism>
<name>A0ACC0YNC6_9ROSI</name>
<evidence type="ECO:0000313" key="1">
    <source>
        <dbReference type="EMBL" id="KAJ0038860.1"/>
    </source>
</evidence>
<dbReference type="EMBL" id="CM047741">
    <property type="protein sequence ID" value="KAJ0038860.1"/>
    <property type="molecule type" value="Genomic_DNA"/>
</dbReference>
<dbReference type="Proteomes" id="UP001163603">
    <property type="component" value="Chromosome 6"/>
</dbReference>
<keyword evidence="2" id="KW-1185">Reference proteome</keyword>